<proteinExistence type="inferred from homology"/>
<keyword evidence="3 5" id="KW-0687">Ribonucleoprotein</keyword>
<reference evidence="6 7" key="1">
    <citation type="journal article" date="2018" name="ISME J.">
        <title>A methanotrophic archaeon couples anaerobic oxidation of methane to Fe(III) reduction.</title>
        <authorList>
            <person name="Cai C."/>
            <person name="Leu A.O."/>
            <person name="Xie G.J."/>
            <person name="Guo J."/>
            <person name="Feng Y."/>
            <person name="Zhao J.X."/>
            <person name="Tyson G.W."/>
            <person name="Yuan Z."/>
            <person name="Hu S."/>
        </authorList>
    </citation>
    <scope>NUCLEOTIDE SEQUENCE [LARGE SCALE GENOMIC DNA]</scope>
    <source>
        <strain evidence="6">FeB_12</strain>
    </source>
</reference>
<dbReference type="PROSITE" id="PS01109">
    <property type="entry name" value="RIBOSOMAL_L10"/>
    <property type="match status" value="1"/>
</dbReference>
<dbReference type="GO" id="GO:0015934">
    <property type="term" value="C:large ribosomal subunit"/>
    <property type="evidence" value="ECO:0007669"/>
    <property type="project" value="InterPro"/>
</dbReference>
<dbReference type="GO" id="GO:0003735">
    <property type="term" value="F:structural constituent of ribosome"/>
    <property type="evidence" value="ECO:0007669"/>
    <property type="project" value="InterPro"/>
</dbReference>
<dbReference type="Pfam" id="PF00466">
    <property type="entry name" value="Ribosomal_L10"/>
    <property type="match status" value="1"/>
</dbReference>
<dbReference type="Gene3D" id="3.30.70.1730">
    <property type="match status" value="1"/>
</dbReference>
<dbReference type="PANTHER" id="PTHR11560">
    <property type="entry name" value="39S RIBOSOMAL PROTEIN L10, MITOCHONDRIAL"/>
    <property type="match status" value="1"/>
</dbReference>
<evidence type="ECO:0000256" key="5">
    <source>
        <dbReference type="HAMAP-Rule" id="MF_00362"/>
    </source>
</evidence>
<evidence type="ECO:0000256" key="2">
    <source>
        <dbReference type="ARBA" id="ARBA00022980"/>
    </source>
</evidence>
<comment type="function">
    <text evidence="5">Forms part of the ribosomal stalk, playing a central role in the interaction of the ribosome with GTP-bound translation factors.</text>
</comment>
<evidence type="ECO:0000313" key="6">
    <source>
        <dbReference type="EMBL" id="PWB70106.1"/>
    </source>
</evidence>
<dbReference type="GO" id="GO:0006412">
    <property type="term" value="P:translation"/>
    <property type="evidence" value="ECO:0007669"/>
    <property type="project" value="UniProtKB-UniRule"/>
</dbReference>
<dbReference type="HAMAP" id="MF_00362">
    <property type="entry name" value="Ribosomal_uL10"/>
    <property type="match status" value="1"/>
</dbReference>
<dbReference type="Gene3D" id="6.10.250.290">
    <property type="match status" value="1"/>
</dbReference>
<dbReference type="EMBL" id="PQAP01000155">
    <property type="protein sequence ID" value="PWB70106.1"/>
    <property type="molecule type" value="Genomic_DNA"/>
</dbReference>
<comment type="caution">
    <text evidence="6">The sequence shown here is derived from an EMBL/GenBank/DDBJ whole genome shotgun (WGS) entry which is preliminary data.</text>
</comment>
<sequence length="174" mass="18803">MPKPEKITTVAELKEVFQSAGSFFVTDYQGLNVADISVLRKNLRENDVKYVVAKNTLFKIAAREAGMPAIDEHLKGPTAIAFALKDAAAAAKILNDSFKEKQLPRIKVFVLDNEIHGAAEIGRLADLPSREILLSQLVAAVESPLTSLVSSVEAVFSELIRTVDALADKQKGAA</sequence>
<dbReference type="GO" id="GO:0070180">
    <property type="term" value="F:large ribosomal subunit rRNA binding"/>
    <property type="evidence" value="ECO:0007669"/>
    <property type="project" value="UniProtKB-UniRule"/>
</dbReference>
<keyword evidence="5" id="KW-0694">RNA-binding</keyword>
<keyword evidence="2 5" id="KW-0689">Ribosomal protein</keyword>
<evidence type="ECO:0000256" key="4">
    <source>
        <dbReference type="ARBA" id="ARBA00035202"/>
    </source>
</evidence>
<dbReference type="NCBIfam" id="NF000955">
    <property type="entry name" value="PRK00099.1-1"/>
    <property type="match status" value="1"/>
</dbReference>
<name>A0A855X4N8_9BACT</name>
<dbReference type="AlphaFoldDB" id="A0A855X4N8"/>
<protein>
    <recommendedName>
        <fullName evidence="4 5">Large ribosomal subunit protein uL10</fullName>
    </recommendedName>
</protein>
<keyword evidence="5" id="KW-0699">rRNA-binding</keyword>
<dbReference type="InterPro" id="IPR043141">
    <property type="entry name" value="Ribosomal_uL10-like_sf"/>
</dbReference>
<organism evidence="6 7">
    <name type="scientific">candidate division GN15 bacterium</name>
    <dbReference type="NCBI Taxonomy" id="2072418"/>
    <lineage>
        <taxon>Bacteria</taxon>
        <taxon>candidate division GN15</taxon>
    </lineage>
</organism>
<dbReference type="CDD" id="cd05797">
    <property type="entry name" value="Ribosomal_L10"/>
    <property type="match status" value="1"/>
</dbReference>
<dbReference type="SUPFAM" id="SSF160369">
    <property type="entry name" value="Ribosomal protein L10-like"/>
    <property type="match status" value="1"/>
</dbReference>
<evidence type="ECO:0000313" key="7">
    <source>
        <dbReference type="Proteomes" id="UP000250918"/>
    </source>
</evidence>
<accession>A0A855X4N8</accession>
<comment type="similarity">
    <text evidence="1 5">Belongs to the universal ribosomal protein uL10 family.</text>
</comment>
<dbReference type="Proteomes" id="UP000250918">
    <property type="component" value="Unassembled WGS sequence"/>
</dbReference>
<gene>
    <name evidence="5" type="primary">rplJ</name>
    <name evidence="6" type="ORF">C3F09_09550</name>
</gene>
<dbReference type="InterPro" id="IPR047865">
    <property type="entry name" value="Ribosomal_uL10_bac_type"/>
</dbReference>
<dbReference type="InterPro" id="IPR001790">
    <property type="entry name" value="Ribosomal_uL10"/>
</dbReference>
<evidence type="ECO:0000256" key="3">
    <source>
        <dbReference type="ARBA" id="ARBA00023274"/>
    </source>
</evidence>
<dbReference type="InterPro" id="IPR002363">
    <property type="entry name" value="Ribosomal_uL10_CS_bac"/>
</dbReference>
<evidence type="ECO:0000256" key="1">
    <source>
        <dbReference type="ARBA" id="ARBA00008889"/>
    </source>
</evidence>
<comment type="subunit">
    <text evidence="5">Part of the ribosomal stalk of the 50S ribosomal subunit. The N-terminus interacts with L11 and the large rRNA to form the base of the stalk. The C-terminus forms an elongated spine to which L12 dimers bind in a sequential fashion forming a multimeric L10(L12)X complex.</text>
</comment>
<dbReference type="InterPro" id="IPR022973">
    <property type="entry name" value="Ribosomal_uL10_bac"/>
</dbReference>